<sequence length="74" mass="7431">VLAAFWSLAPGVLGFESLSERVTGGPADSAAVVATVAGIFAIALGTLVSWSVLNAIGSRRERVAEDSEDGDGLG</sequence>
<keyword evidence="3" id="KW-1185">Reference proteome</keyword>
<dbReference type="Proteomes" id="UP000192801">
    <property type="component" value="Unassembled WGS sequence"/>
</dbReference>
<keyword evidence="1" id="KW-0472">Membrane</keyword>
<evidence type="ECO:0000313" key="2">
    <source>
        <dbReference type="EMBL" id="ORA65177.1"/>
    </source>
</evidence>
<evidence type="ECO:0000313" key="3">
    <source>
        <dbReference type="Proteomes" id="UP000192801"/>
    </source>
</evidence>
<keyword evidence="1" id="KW-0812">Transmembrane</keyword>
<evidence type="ECO:0000256" key="1">
    <source>
        <dbReference type="SAM" id="Phobius"/>
    </source>
</evidence>
<dbReference type="STRING" id="444597.BST26_19010"/>
<protein>
    <submittedName>
        <fullName evidence="2">Uncharacterized protein</fullName>
    </submittedName>
</protein>
<organism evidence="2 3">
    <name type="scientific">Mycolicibacterium insubricum</name>
    <dbReference type="NCBI Taxonomy" id="444597"/>
    <lineage>
        <taxon>Bacteria</taxon>
        <taxon>Bacillati</taxon>
        <taxon>Actinomycetota</taxon>
        <taxon>Actinomycetes</taxon>
        <taxon>Mycobacteriales</taxon>
        <taxon>Mycobacteriaceae</taxon>
        <taxon>Mycolicibacterium</taxon>
    </lineage>
</organism>
<comment type="caution">
    <text evidence="2">The sequence shown here is derived from an EMBL/GenBank/DDBJ whole genome shotgun (WGS) entry which is preliminary data.</text>
</comment>
<dbReference type="EMBL" id="MVHS01000066">
    <property type="protein sequence ID" value="ORA65177.1"/>
    <property type="molecule type" value="Genomic_DNA"/>
</dbReference>
<accession>A0A1X0CYC7</accession>
<keyword evidence="1" id="KW-1133">Transmembrane helix</keyword>
<feature type="non-terminal residue" evidence="2">
    <location>
        <position position="1"/>
    </location>
</feature>
<reference evidence="2 3" key="1">
    <citation type="submission" date="2016-12" db="EMBL/GenBank/DDBJ databases">
        <title>The new phylogeny of genus Mycobacterium.</title>
        <authorList>
            <person name="Tortoli E."/>
            <person name="Trovato A."/>
            <person name="Cirillo D.M."/>
        </authorList>
    </citation>
    <scope>NUCLEOTIDE SEQUENCE [LARGE SCALE GENOMIC DNA]</scope>
    <source>
        <strain evidence="2 3">DSM 45130</strain>
    </source>
</reference>
<name>A0A1X0CYC7_9MYCO</name>
<dbReference type="AlphaFoldDB" id="A0A1X0CYC7"/>
<feature type="transmembrane region" description="Helical" evidence="1">
    <location>
        <begin position="30"/>
        <end position="53"/>
    </location>
</feature>
<proteinExistence type="predicted"/>
<gene>
    <name evidence="2" type="ORF">BST26_19010</name>
</gene>